<dbReference type="GO" id="GO:0048038">
    <property type="term" value="F:quinone binding"/>
    <property type="evidence" value="ECO:0007669"/>
    <property type="project" value="UniProtKB-UniRule"/>
</dbReference>
<feature type="transmembrane region" description="Helical" evidence="2">
    <location>
        <begin position="6"/>
        <end position="24"/>
    </location>
</feature>
<evidence type="ECO:0000313" key="4">
    <source>
        <dbReference type="Proteomes" id="UP000075606"/>
    </source>
</evidence>
<dbReference type="STRING" id="333140.AWW68_06345"/>
<evidence type="ECO:0000256" key="2">
    <source>
        <dbReference type="RuleBase" id="RU004429"/>
    </source>
</evidence>
<keyword evidence="2" id="KW-0520">NAD</keyword>
<keyword evidence="2" id="KW-0812">Transmembrane</keyword>
<dbReference type="Pfam" id="PF00499">
    <property type="entry name" value="Oxidored_q3"/>
    <property type="match status" value="1"/>
</dbReference>
<dbReference type="GO" id="GO:0008137">
    <property type="term" value="F:NADH dehydrogenase (ubiquinone) activity"/>
    <property type="evidence" value="ECO:0007669"/>
    <property type="project" value="UniProtKB-UniRule"/>
</dbReference>
<feature type="transmembrane region" description="Helical" evidence="2">
    <location>
        <begin position="90"/>
        <end position="110"/>
    </location>
</feature>
<dbReference type="InterPro" id="IPR001457">
    <property type="entry name" value="NADH_UbQ/plastoQ_OxRdtase_su6"/>
</dbReference>
<keyword evidence="2" id="KW-1133">Transmembrane helix</keyword>
<comment type="subcellular location">
    <subcellularLocation>
        <location evidence="2">Cell membrane</location>
        <topology evidence="2">Multi-pass membrane protein</topology>
    </subcellularLocation>
</comment>
<comment type="catalytic activity">
    <reaction evidence="2">
        <text>a quinone + NADH + 5 H(+)(in) = a quinol + NAD(+) + 4 H(+)(out)</text>
        <dbReference type="Rhea" id="RHEA:57888"/>
        <dbReference type="ChEBI" id="CHEBI:15378"/>
        <dbReference type="ChEBI" id="CHEBI:24646"/>
        <dbReference type="ChEBI" id="CHEBI:57540"/>
        <dbReference type="ChEBI" id="CHEBI:57945"/>
        <dbReference type="ChEBI" id="CHEBI:132124"/>
    </reaction>
</comment>
<comment type="function">
    <text evidence="2">NDH-1 shuttles electrons from NADH, via FMN and iron-sulfur (Fe-S) centers, to quinones in the respiratory chain. Couples the redox reaction to proton translocation (for every two electrons transferred, four hydrogen ions are translocated across the cytoplasmic membrane), and thus conserves the redox energy in a proton gradient.</text>
</comment>
<dbReference type="EC" id="7.1.1.-" evidence="2"/>
<protein>
    <recommendedName>
        <fullName evidence="2">NADH-quinone oxidoreductase subunit J</fullName>
        <ecNumber evidence="2">7.1.1.-</ecNumber>
    </recommendedName>
</protein>
<proteinExistence type="inferred from homology"/>
<evidence type="ECO:0000313" key="3">
    <source>
        <dbReference type="EMBL" id="KYG78382.1"/>
    </source>
</evidence>
<dbReference type="OrthoDB" id="981464at2"/>
<feature type="transmembrane region" description="Helical" evidence="2">
    <location>
        <begin position="142"/>
        <end position="161"/>
    </location>
</feature>
<dbReference type="Gene3D" id="1.20.120.1200">
    <property type="entry name" value="NADH-ubiquinone/plastoquinone oxidoreductase chain 6, subunit NuoJ"/>
    <property type="match status" value="1"/>
</dbReference>
<keyword evidence="2" id="KW-0874">Quinone</keyword>
<feature type="transmembrane region" description="Helical" evidence="2">
    <location>
        <begin position="55"/>
        <end position="78"/>
    </location>
</feature>
<dbReference type="PANTHER" id="PTHR33269">
    <property type="entry name" value="NADH-UBIQUINONE OXIDOREDUCTASE CHAIN 6"/>
    <property type="match status" value="1"/>
</dbReference>
<keyword evidence="2" id="KW-0472">Membrane</keyword>
<keyword evidence="2" id="KW-1003">Cell membrane</keyword>
<dbReference type="EMBL" id="LRPC01000001">
    <property type="protein sequence ID" value="KYG78382.1"/>
    <property type="molecule type" value="Genomic_DNA"/>
</dbReference>
<reference evidence="3 4" key="1">
    <citation type="submission" date="2016-01" db="EMBL/GenBank/DDBJ databases">
        <title>Genome sequencing of Roseivirga spongicola UST030701-084.</title>
        <authorList>
            <person name="Selvaratnam C."/>
            <person name="Thevarajoo S."/>
            <person name="Goh K.M."/>
            <person name="Ee R."/>
            <person name="Chan K.-G."/>
            <person name="Chong C.S."/>
        </authorList>
    </citation>
    <scope>NUCLEOTIDE SEQUENCE [LARGE SCALE GENOMIC DNA]</scope>
    <source>
        <strain evidence="3 4">UST030701-084</strain>
    </source>
</reference>
<gene>
    <name evidence="3" type="ORF">AWW68_06345</name>
</gene>
<accession>A0A150XI72</accession>
<dbReference type="AlphaFoldDB" id="A0A150XI72"/>
<comment type="caution">
    <text evidence="3">The sequence shown here is derived from an EMBL/GenBank/DDBJ whole genome shotgun (WGS) entry which is preliminary data.</text>
</comment>
<sequence>MELEAILFYFFAGITAFSVLFIAVTRNILYAAFALILTFIGVAGLFVFMGAEFIAITQILVYVGGILVLLVFGIMLTHRLKGQKLKTDRYQMLFGFLISAGIFGLFIQSIHSGAFSNLPWVDQEYSQEVELKSFGLSLMTDYVLAFEVIGILLLVALIGAVRIAGNARKEGTDAA</sequence>
<feature type="transmembrane region" description="Helical" evidence="2">
    <location>
        <begin position="29"/>
        <end position="49"/>
    </location>
</feature>
<keyword evidence="4" id="KW-1185">Reference proteome</keyword>
<evidence type="ECO:0000256" key="1">
    <source>
        <dbReference type="ARBA" id="ARBA00005698"/>
    </source>
</evidence>
<dbReference type="Proteomes" id="UP000075606">
    <property type="component" value="Unassembled WGS sequence"/>
</dbReference>
<dbReference type="RefSeq" id="WP_068218039.1">
    <property type="nucleotide sequence ID" value="NZ_CP139724.1"/>
</dbReference>
<dbReference type="GO" id="GO:0005886">
    <property type="term" value="C:plasma membrane"/>
    <property type="evidence" value="ECO:0007669"/>
    <property type="project" value="UniProtKB-SubCell"/>
</dbReference>
<dbReference type="InterPro" id="IPR042106">
    <property type="entry name" value="Nuo/plastoQ_OxRdtase_6_NuoJ"/>
</dbReference>
<dbReference type="PANTHER" id="PTHR33269:SF17">
    <property type="entry name" value="NADH-UBIQUINONE OXIDOREDUCTASE CHAIN 6"/>
    <property type="match status" value="1"/>
</dbReference>
<name>A0A150XI72_9BACT</name>
<comment type="similarity">
    <text evidence="1 2">Belongs to the complex I subunit 6 family.</text>
</comment>
<organism evidence="3 4">
    <name type="scientific">Roseivirga spongicola</name>
    <dbReference type="NCBI Taxonomy" id="333140"/>
    <lineage>
        <taxon>Bacteria</taxon>
        <taxon>Pseudomonadati</taxon>
        <taxon>Bacteroidota</taxon>
        <taxon>Cytophagia</taxon>
        <taxon>Cytophagales</taxon>
        <taxon>Roseivirgaceae</taxon>
        <taxon>Roseivirga</taxon>
    </lineage>
</organism>